<evidence type="ECO:0000313" key="1">
    <source>
        <dbReference type="EMBL" id="OJH14462.1"/>
    </source>
</evidence>
<dbReference type="AlphaFoldDB" id="A0A1L8Z9Q1"/>
<name>A0A1L8Z9Q1_BORBI</name>
<organism evidence="1">
    <name type="scientific">Borrelia bissettiae</name>
    <name type="common">Borreliella bissettiae</name>
    <dbReference type="NCBI Taxonomy" id="64897"/>
    <lineage>
        <taxon>Bacteria</taxon>
        <taxon>Pseudomonadati</taxon>
        <taxon>Spirochaetota</taxon>
        <taxon>Spirochaetia</taxon>
        <taxon>Spirochaetales</taxon>
        <taxon>Borreliaceae</taxon>
        <taxon>Borreliella</taxon>
    </lineage>
</organism>
<proteinExistence type="predicted"/>
<accession>A0A1L8Z9Q1</accession>
<feature type="non-terminal residue" evidence="1">
    <location>
        <position position="1"/>
    </location>
</feature>
<reference evidence="1" key="1">
    <citation type="journal article" date="2015" name="Microbiology">
        <title>Similarities in murine infection and immune response to Borrelia bissettii and Borrelia burgdorferi sensu stricto.</title>
        <authorList>
            <person name="Leydet B.F.Jr."/>
            <person name="Liang F.T."/>
        </authorList>
    </citation>
    <scope>NUCLEOTIDE SEQUENCE [LARGE SCALE GENOMIC DNA]</scope>
    <source>
        <strain evidence="1">CO275</strain>
        <plasmid evidence="1">unnamed</plasmid>
    </source>
</reference>
<gene>
    <name evidence="1" type="ORF">ER70_08670</name>
</gene>
<geneLocation type="plasmid" evidence="1">
    <name>unnamed</name>
</geneLocation>
<comment type="caution">
    <text evidence="1">The sequence shown here is derived from an EMBL/GenBank/DDBJ whole genome shotgun (WGS) entry which is preliminary data.</text>
</comment>
<sequence>YHTWDLEDEEEESELGKLLQELSDARDKLRTKLNVGNESNTGVKKDPDLKESVNVSEITEDLEKVKLGLEKVKKYLENNSNFEEIKGYIDGSNSY</sequence>
<keyword evidence="1" id="KW-0614">Plasmid</keyword>
<dbReference type="Pfam" id="PF06780">
    <property type="entry name" value="Erp_C"/>
    <property type="match status" value="1"/>
</dbReference>
<reference evidence="1" key="2">
    <citation type="submission" date="2015-07" db="EMBL/GenBank/DDBJ databases">
        <authorList>
            <person name="Noorani M."/>
        </authorList>
    </citation>
    <scope>NUCLEOTIDE SEQUENCE</scope>
    <source>
        <strain evidence="1">CO275</strain>
        <plasmid evidence="1">unnamed</plasmid>
    </source>
</reference>
<protein>
    <submittedName>
        <fullName evidence="1">Erp C family protein</fullName>
    </submittedName>
</protein>
<dbReference type="EMBL" id="JNBW01000555">
    <property type="protein sequence ID" value="OJH14462.1"/>
    <property type="molecule type" value="Genomic_DNA"/>
</dbReference>
<dbReference type="InterPro" id="IPR009618">
    <property type="entry name" value="Erp"/>
</dbReference>